<dbReference type="EMBL" id="JAXCGZ010017271">
    <property type="protein sequence ID" value="KAK7068378.1"/>
    <property type="molecule type" value="Genomic_DNA"/>
</dbReference>
<evidence type="ECO:0000259" key="2">
    <source>
        <dbReference type="PROSITE" id="PS51165"/>
    </source>
</evidence>
<dbReference type="PANTHER" id="PTHR13452:SF10">
    <property type="entry name" value="THUMP DOMAIN-CONTAINING PROTEIN 1"/>
    <property type="match status" value="1"/>
</dbReference>
<accession>A0AAN8ZYB7</accession>
<dbReference type="InterPro" id="IPR040183">
    <property type="entry name" value="THUMPD1-like"/>
</dbReference>
<comment type="caution">
    <text evidence="3">The sequence shown here is derived from an EMBL/GenBank/DDBJ whole genome shotgun (WGS) entry which is preliminary data.</text>
</comment>
<evidence type="ECO:0000313" key="3">
    <source>
        <dbReference type="EMBL" id="KAK7068378.1"/>
    </source>
</evidence>
<evidence type="ECO:0000256" key="1">
    <source>
        <dbReference type="PROSITE-ProRule" id="PRU00529"/>
    </source>
</evidence>
<dbReference type="GO" id="GO:0003723">
    <property type="term" value="F:RNA binding"/>
    <property type="evidence" value="ECO:0007669"/>
    <property type="project" value="UniProtKB-UniRule"/>
</dbReference>
<proteinExistence type="predicted"/>
<sequence>MGKKKRSKSYYIQSAKRQKKGSVLGPDMTGFLCTCNAHERDCVREAYNVLNEFADVLYGKEFFDAAACCSEEEPKNINSDIVDDKSVEVENNIERKEAVLDDSDEEPLDIDAAIMADVSVLQKISQEPKTRRFQQVLSGAKNCIFIQTTLPDPLSLSLAIMDDILASQKQRTQKLIRMIPVQVTCKAYPEDMKRAVEKLASNFSEKSCSFSVVYKVRNNSSLKEGNIVNDLVQILQNANPKNNPQLVNPEVVLSVDIIRNVCCLSILPHYFTKYAKYNLVLLASKKLQPLPLETTNKSQKSVEKLQVESTNKSQENIEELQVETTNKSEEIVEESNNTETITLSDSNDVREEGEDAAVELEQTTDIKTCDAVSKQTDVVPLISEENA</sequence>
<dbReference type="AlphaFoldDB" id="A0AAN8ZYB7"/>
<dbReference type="Gene3D" id="3.30.2300.10">
    <property type="entry name" value="THUMP superfamily"/>
    <property type="match status" value="1"/>
</dbReference>
<feature type="domain" description="THUMP" evidence="2">
    <location>
        <begin position="163"/>
        <end position="268"/>
    </location>
</feature>
<dbReference type="PROSITE" id="PS51165">
    <property type="entry name" value="THUMP"/>
    <property type="match status" value="1"/>
</dbReference>
<dbReference type="CDD" id="cd11717">
    <property type="entry name" value="THUMP_THUMPD1_like"/>
    <property type="match status" value="1"/>
</dbReference>
<name>A0AAN8ZYB7_HALRR</name>
<dbReference type="SUPFAM" id="SSF143437">
    <property type="entry name" value="THUMP domain-like"/>
    <property type="match status" value="1"/>
</dbReference>
<dbReference type="GO" id="GO:0006400">
    <property type="term" value="P:tRNA modification"/>
    <property type="evidence" value="ECO:0007669"/>
    <property type="project" value="InterPro"/>
</dbReference>
<keyword evidence="1" id="KW-0694">RNA-binding</keyword>
<protein>
    <recommendedName>
        <fullName evidence="2">THUMP domain-containing protein</fullName>
    </recommendedName>
</protein>
<dbReference type="Pfam" id="PF02926">
    <property type="entry name" value="THUMP"/>
    <property type="match status" value="1"/>
</dbReference>
<reference evidence="3 4" key="1">
    <citation type="submission" date="2023-11" db="EMBL/GenBank/DDBJ databases">
        <title>Halocaridina rubra genome assembly.</title>
        <authorList>
            <person name="Smith C."/>
        </authorList>
    </citation>
    <scope>NUCLEOTIDE SEQUENCE [LARGE SCALE GENOMIC DNA]</scope>
    <source>
        <strain evidence="3">EP-1</strain>
        <tissue evidence="3">Whole</tissue>
    </source>
</reference>
<organism evidence="3 4">
    <name type="scientific">Halocaridina rubra</name>
    <name type="common">Hawaiian red shrimp</name>
    <dbReference type="NCBI Taxonomy" id="373956"/>
    <lineage>
        <taxon>Eukaryota</taxon>
        <taxon>Metazoa</taxon>
        <taxon>Ecdysozoa</taxon>
        <taxon>Arthropoda</taxon>
        <taxon>Crustacea</taxon>
        <taxon>Multicrustacea</taxon>
        <taxon>Malacostraca</taxon>
        <taxon>Eumalacostraca</taxon>
        <taxon>Eucarida</taxon>
        <taxon>Decapoda</taxon>
        <taxon>Pleocyemata</taxon>
        <taxon>Caridea</taxon>
        <taxon>Atyoidea</taxon>
        <taxon>Atyidae</taxon>
        <taxon>Halocaridina</taxon>
    </lineage>
</organism>
<evidence type="ECO:0000313" key="4">
    <source>
        <dbReference type="Proteomes" id="UP001381693"/>
    </source>
</evidence>
<dbReference type="PANTHER" id="PTHR13452">
    <property type="entry name" value="THUMP DOMAIN CONTAINING PROTEIN 1-RELATED"/>
    <property type="match status" value="1"/>
</dbReference>
<keyword evidence="4" id="KW-1185">Reference proteome</keyword>
<gene>
    <name evidence="3" type="ORF">SK128_002887</name>
</gene>
<dbReference type="InterPro" id="IPR004114">
    <property type="entry name" value="THUMP_dom"/>
</dbReference>
<dbReference type="SMART" id="SM00981">
    <property type="entry name" value="THUMP"/>
    <property type="match status" value="1"/>
</dbReference>
<dbReference type="Proteomes" id="UP001381693">
    <property type="component" value="Unassembled WGS sequence"/>
</dbReference>